<dbReference type="PANTHER" id="PTHR47506">
    <property type="entry name" value="TRANSCRIPTIONAL REGULATORY PROTEIN"/>
    <property type="match status" value="1"/>
</dbReference>
<protein>
    <submittedName>
        <fullName evidence="6">AcrR family transcriptional regulator</fullName>
    </submittedName>
</protein>
<dbReference type="SUPFAM" id="SSF46689">
    <property type="entry name" value="Homeodomain-like"/>
    <property type="match status" value="1"/>
</dbReference>
<organism evidence="6 7">
    <name type="scientific">Microbacterium murale</name>
    <dbReference type="NCBI Taxonomy" id="1081040"/>
    <lineage>
        <taxon>Bacteria</taxon>
        <taxon>Bacillati</taxon>
        <taxon>Actinomycetota</taxon>
        <taxon>Actinomycetes</taxon>
        <taxon>Micrococcales</taxon>
        <taxon>Microbacteriaceae</taxon>
        <taxon>Microbacterium</taxon>
    </lineage>
</organism>
<keyword evidence="2 4" id="KW-0238">DNA-binding</keyword>
<proteinExistence type="predicted"/>
<evidence type="ECO:0000259" key="5">
    <source>
        <dbReference type="PROSITE" id="PS50977"/>
    </source>
</evidence>
<sequence>MSTSQAKLGRPREFDVDLALERAMRVFWAKGYEGASLTDLTDAMGITRSSMYAAFGSKEDLFRKVVDRYTEGPASYGFRALSEPTARGVAESILRGAAVASTRPETPHGCLGVQGALSVGDGALTARQVLVDWRKDAGVRLESRFLRASAEGDLPESVDPRVLATYIMTVAYGIAVQAATGKEEAELLRVADQALDGVDWSDN</sequence>
<dbReference type="Pfam" id="PF16925">
    <property type="entry name" value="TetR_C_13"/>
    <property type="match status" value="1"/>
</dbReference>
<dbReference type="EMBL" id="JAUSXK010000001">
    <property type="protein sequence ID" value="MDQ0644347.1"/>
    <property type="molecule type" value="Genomic_DNA"/>
</dbReference>
<dbReference type="PANTHER" id="PTHR47506:SF1">
    <property type="entry name" value="HTH-TYPE TRANSCRIPTIONAL REGULATOR YJDC"/>
    <property type="match status" value="1"/>
</dbReference>
<evidence type="ECO:0000256" key="4">
    <source>
        <dbReference type="PROSITE-ProRule" id="PRU00335"/>
    </source>
</evidence>
<reference evidence="6 7" key="1">
    <citation type="submission" date="2023-07" db="EMBL/GenBank/DDBJ databases">
        <title>Comparative genomics of wheat-associated soil bacteria to identify genetic determinants of phenazine resistance.</title>
        <authorList>
            <person name="Mouncey N."/>
        </authorList>
    </citation>
    <scope>NUCLEOTIDE SEQUENCE [LARGE SCALE GENOMIC DNA]</scope>
    <source>
        <strain evidence="6 7">W2I7</strain>
    </source>
</reference>
<feature type="DNA-binding region" description="H-T-H motif" evidence="4">
    <location>
        <begin position="36"/>
        <end position="55"/>
    </location>
</feature>
<dbReference type="Pfam" id="PF00440">
    <property type="entry name" value="TetR_N"/>
    <property type="match status" value="1"/>
</dbReference>
<dbReference type="SUPFAM" id="SSF48498">
    <property type="entry name" value="Tetracyclin repressor-like, C-terminal domain"/>
    <property type="match status" value="1"/>
</dbReference>
<dbReference type="InterPro" id="IPR001647">
    <property type="entry name" value="HTH_TetR"/>
</dbReference>
<evidence type="ECO:0000256" key="2">
    <source>
        <dbReference type="ARBA" id="ARBA00023125"/>
    </source>
</evidence>
<dbReference type="InterPro" id="IPR011075">
    <property type="entry name" value="TetR_C"/>
</dbReference>
<dbReference type="Gene3D" id="1.10.357.10">
    <property type="entry name" value="Tetracycline Repressor, domain 2"/>
    <property type="match status" value="1"/>
</dbReference>
<name>A0ABU0PBQ8_9MICO</name>
<dbReference type="Gene3D" id="1.10.10.60">
    <property type="entry name" value="Homeodomain-like"/>
    <property type="match status" value="1"/>
</dbReference>
<dbReference type="InterPro" id="IPR009057">
    <property type="entry name" value="Homeodomain-like_sf"/>
</dbReference>
<dbReference type="PROSITE" id="PS50977">
    <property type="entry name" value="HTH_TETR_2"/>
    <property type="match status" value="1"/>
</dbReference>
<evidence type="ECO:0000313" key="6">
    <source>
        <dbReference type="EMBL" id="MDQ0644347.1"/>
    </source>
</evidence>
<dbReference type="Proteomes" id="UP001239085">
    <property type="component" value="Unassembled WGS sequence"/>
</dbReference>
<dbReference type="RefSeq" id="WP_307361985.1">
    <property type="nucleotide sequence ID" value="NZ_JAUSXK010000001.1"/>
</dbReference>
<evidence type="ECO:0000256" key="3">
    <source>
        <dbReference type="ARBA" id="ARBA00023163"/>
    </source>
</evidence>
<comment type="caution">
    <text evidence="6">The sequence shown here is derived from an EMBL/GenBank/DDBJ whole genome shotgun (WGS) entry which is preliminary data.</text>
</comment>
<dbReference type="PRINTS" id="PR00455">
    <property type="entry name" value="HTHTETR"/>
</dbReference>
<keyword evidence="3" id="KW-0804">Transcription</keyword>
<keyword evidence="1" id="KW-0805">Transcription regulation</keyword>
<keyword evidence="7" id="KW-1185">Reference proteome</keyword>
<evidence type="ECO:0000256" key="1">
    <source>
        <dbReference type="ARBA" id="ARBA00023015"/>
    </source>
</evidence>
<evidence type="ECO:0000313" key="7">
    <source>
        <dbReference type="Proteomes" id="UP001239085"/>
    </source>
</evidence>
<gene>
    <name evidence="6" type="ORF">QFZ46_002507</name>
</gene>
<accession>A0ABU0PBQ8</accession>
<feature type="domain" description="HTH tetR-type" evidence="5">
    <location>
        <begin position="13"/>
        <end position="73"/>
    </location>
</feature>
<dbReference type="InterPro" id="IPR036271">
    <property type="entry name" value="Tet_transcr_reg_TetR-rel_C_sf"/>
</dbReference>